<protein>
    <submittedName>
        <fullName evidence="3">Uncharacterized protein</fullName>
    </submittedName>
</protein>
<dbReference type="AlphaFoldDB" id="A0A7I9W2W3"/>
<dbReference type="EMBL" id="BLKS01000001">
    <property type="protein sequence ID" value="GFG51920.1"/>
    <property type="molecule type" value="Genomic_DNA"/>
</dbReference>
<gene>
    <name evidence="3" type="ORF">MAGR_33610</name>
</gene>
<proteinExistence type="predicted"/>
<sequence>MSRPLVSTSTPLYALATAMTAAGLLAVTPPQAQAAPCNQFAFDGPFELAGSKGWWVKFNTTGTTPRTSATVHFVDGGKVDGTIIGGSVQGRKVDLSIVWGDKPNNIWDFHGTVGDDGHVNDGGEQLRNIPPDYAGEVAASWRTVTPLKCIDAPAQANTDTGPAAPPPPPPPPPQPVKCPVGSPVPEVPAGQTCPAPKDAIRVTFTRAPLQWTVSVTNSADIGGNCTYNATANNGTPGASNNFTIAPKGTANFNVPAPAPFTTYRVVTSCTGTYDGKQIEFGRDEQNVSL</sequence>
<evidence type="ECO:0000256" key="1">
    <source>
        <dbReference type="SAM" id="MobiDB-lite"/>
    </source>
</evidence>
<evidence type="ECO:0000313" key="4">
    <source>
        <dbReference type="Proteomes" id="UP000465302"/>
    </source>
</evidence>
<feature type="region of interest" description="Disordered" evidence="1">
    <location>
        <begin position="153"/>
        <end position="183"/>
    </location>
</feature>
<feature type="compositionally biased region" description="Pro residues" evidence="1">
    <location>
        <begin position="163"/>
        <end position="176"/>
    </location>
</feature>
<evidence type="ECO:0000256" key="2">
    <source>
        <dbReference type="SAM" id="SignalP"/>
    </source>
</evidence>
<feature type="signal peptide" evidence="2">
    <location>
        <begin position="1"/>
        <end position="34"/>
    </location>
</feature>
<evidence type="ECO:0000313" key="3">
    <source>
        <dbReference type="EMBL" id="GFG51920.1"/>
    </source>
</evidence>
<accession>A0A7I9W2W3</accession>
<dbReference type="Proteomes" id="UP000465302">
    <property type="component" value="Unassembled WGS sequence"/>
</dbReference>
<reference evidence="3 4" key="1">
    <citation type="journal article" date="2019" name="Emerg. Microbes Infect.">
        <title>Comprehensive subspecies identification of 175 nontuberculous mycobacteria species based on 7547 genomic profiles.</title>
        <authorList>
            <person name="Matsumoto Y."/>
            <person name="Kinjo T."/>
            <person name="Motooka D."/>
            <person name="Nabeya D."/>
            <person name="Jung N."/>
            <person name="Uechi K."/>
            <person name="Horii T."/>
            <person name="Iida T."/>
            <person name="Fujita J."/>
            <person name="Nakamura S."/>
        </authorList>
    </citation>
    <scope>NUCLEOTIDE SEQUENCE [LARGE SCALE GENOMIC DNA]</scope>
    <source>
        <strain evidence="3 4">JCM 6377</strain>
    </source>
</reference>
<keyword evidence="2" id="KW-0732">Signal</keyword>
<feature type="chain" id="PRO_5029722060" evidence="2">
    <location>
        <begin position="35"/>
        <end position="289"/>
    </location>
</feature>
<dbReference type="RefSeq" id="WP_133119162.1">
    <property type="nucleotide sequence ID" value="NZ_BLKS01000001.1"/>
</dbReference>
<dbReference type="OrthoDB" id="4632260at2"/>
<organism evidence="3 4">
    <name type="scientific">Mycolicibacterium agri</name>
    <name type="common">Mycobacterium agri</name>
    <dbReference type="NCBI Taxonomy" id="36811"/>
    <lineage>
        <taxon>Bacteria</taxon>
        <taxon>Bacillati</taxon>
        <taxon>Actinomycetota</taxon>
        <taxon>Actinomycetes</taxon>
        <taxon>Mycobacteriales</taxon>
        <taxon>Mycobacteriaceae</taxon>
        <taxon>Mycolicibacterium</taxon>
    </lineage>
</organism>
<name>A0A7I9W2W3_MYCAG</name>
<comment type="caution">
    <text evidence="3">The sequence shown here is derived from an EMBL/GenBank/DDBJ whole genome shotgun (WGS) entry which is preliminary data.</text>
</comment>